<dbReference type="AlphaFoldDB" id="A0A0B4FES0"/>
<organism evidence="4 5">
    <name type="scientific">Metarhizium anisopliae (strain ARSEF 549)</name>
    <dbReference type="NCBI Taxonomy" id="3151832"/>
    <lineage>
        <taxon>Eukaryota</taxon>
        <taxon>Fungi</taxon>
        <taxon>Dikarya</taxon>
        <taxon>Ascomycota</taxon>
        <taxon>Pezizomycotina</taxon>
        <taxon>Sordariomycetes</taxon>
        <taxon>Hypocreomycetidae</taxon>
        <taxon>Hypocreales</taxon>
        <taxon>Clavicipitaceae</taxon>
        <taxon>Metarhizium</taxon>
    </lineage>
</organism>
<evidence type="ECO:0000256" key="1">
    <source>
        <dbReference type="SAM" id="MobiDB-lite"/>
    </source>
</evidence>
<feature type="region of interest" description="Disordered" evidence="1">
    <location>
        <begin position="399"/>
        <end position="419"/>
    </location>
</feature>
<dbReference type="Proteomes" id="UP000031186">
    <property type="component" value="Unassembled WGS sequence"/>
</dbReference>
<accession>A0A0B4FES0</accession>
<feature type="domain" description="DUF7025" evidence="3">
    <location>
        <begin position="237"/>
        <end position="320"/>
    </location>
</feature>
<evidence type="ECO:0000259" key="3">
    <source>
        <dbReference type="Pfam" id="PF22942"/>
    </source>
</evidence>
<dbReference type="PANTHER" id="PTHR46411:SF3">
    <property type="entry name" value="AAA+ ATPASE DOMAIN-CONTAINING PROTEIN"/>
    <property type="match status" value="1"/>
</dbReference>
<feature type="compositionally biased region" description="Low complexity" evidence="1">
    <location>
        <begin position="402"/>
        <end position="412"/>
    </location>
</feature>
<keyword evidence="5" id="KW-1185">Reference proteome</keyword>
<dbReference type="EMBL" id="AZNF01000008">
    <property type="protein sequence ID" value="KID64341.1"/>
    <property type="molecule type" value="Genomic_DNA"/>
</dbReference>
<name>A0A0B4FES0_METAF</name>
<protein>
    <recommendedName>
        <fullName evidence="3">DUF7025 domain-containing protein</fullName>
    </recommendedName>
</protein>
<dbReference type="VEuPathDB" id="FungiDB:MAN_06515"/>
<feature type="non-terminal residue" evidence="4">
    <location>
        <position position="1"/>
    </location>
</feature>
<dbReference type="InterPro" id="IPR054289">
    <property type="entry name" value="DUF7025"/>
</dbReference>
<proteinExistence type="predicted"/>
<comment type="caution">
    <text evidence="4">The sequence shown here is derived from an EMBL/GenBank/DDBJ whole genome shotgun (WGS) entry which is preliminary data.</text>
</comment>
<dbReference type="PANTHER" id="PTHR46411">
    <property type="entry name" value="FAMILY ATPASE, PUTATIVE-RELATED"/>
    <property type="match status" value="1"/>
</dbReference>
<feature type="chain" id="PRO_5002103925" description="DUF7025 domain-containing protein" evidence="2">
    <location>
        <begin position="27"/>
        <end position="610"/>
    </location>
</feature>
<evidence type="ECO:0000313" key="4">
    <source>
        <dbReference type="EMBL" id="KID64341.1"/>
    </source>
</evidence>
<dbReference type="HOGENOM" id="CLU_004471_6_3_1"/>
<reference evidence="4 5" key="1">
    <citation type="journal article" date="2014" name="Proc. Natl. Acad. Sci. U.S.A.">
        <title>Trajectory and genomic determinants of fungal-pathogen speciation and host adaptation.</title>
        <authorList>
            <person name="Hu X."/>
            <person name="Xiao G."/>
            <person name="Zheng P."/>
            <person name="Shang Y."/>
            <person name="Su Y."/>
            <person name="Zhang X."/>
            <person name="Liu X."/>
            <person name="Zhan S."/>
            <person name="St Leger R.J."/>
            <person name="Wang C."/>
        </authorList>
    </citation>
    <scope>NUCLEOTIDE SEQUENCE [LARGE SCALE GENOMIC DNA]</scope>
    <source>
        <strain evidence="4 5">ARSEF 549</strain>
    </source>
</reference>
<gene>
    <name evidence="4" type="ORF">MAN_06515</name>
</gene>
<feature type="signal peptide" evidence="2">
    <location>
        <begin position="1"/>
        <end position="26"/>
    </location>
</feature>
<feature type="region of interest" description="Disordered" evidence="1">
    <location>
        <begin position="581"/>
        <end position="610"/>
    </location>
</feature>
<dbReference type="OrthoDB" id="10042665at2759"/>
<evidence type="ECO:0000313" key="5">
    <source>
        <dbReference type="Proteomes" id="UP000031186"/>
    </source>
</evidence>
<evidence type="ECO:0000256" key="2">
    <source>
        <dbReference type="SAM" id="SignalP"/>
    </source>
</evidence>
<keyword evidence="2" id="KW-0732">Signal</keyword>
<dbReference type="Pfam" id="PF22942">
    <property type="entry name" value="DUF7025"/>
    <property type="match status" value="1"/>
</dbReference>
<sequence length="610" mass="68978">MLFFHSSFFTALKFEALFTFSFFAIAQLDKSGVESLIVVVSPGETVLDIPRDRADISVRDKPVVTFKEDVSFAKDNAASRKDGARSKSEENNGAVPAVKEPEIKNLYTNISEGKLWWLEQKPNGKLSAIMPPEDVEKFAVIHRRHIPEHIESHSIVIHSPHLKEALKPVFQDYPEIDFTSSSLQIMAPFLCFVYRWQQFKAPKDEAAPHPETKAYMDLLYNTIVERLRKSVDARGHCLETRTVTFLELWTIYPPGSGVLYRGHDSNPVYATDGKQLYVLEYKSIGMWQGLAWYQGEVEISQYEGRKEFASLPLIPLEGHEHQGQFITRLGGRGQKFMNLASSSAQPKEYDRGALSRRECGCRGGGIEVEGRIMLGGEKDGLSPGDYKLLQRLQANHDDVFTSSSSSSESSSSQVPPTLTEDQLMYTSPVICAWSFKKEAWMDLLVDGMRAEYLGAYQAQRRVSHEADNCVRDFEGLVFFSSDRIQDLQPYLQGRISLQIDLSPLGPGQRERIWTSSVENSASRAGLRRYDLPKDKMEQLVRIDLSRKQIEKATERWYSSTGDDGLELEDLISFASEMQKVGRGYPPAHAEVDDDGYSSGSDENQMDDWTR</sequence>